<gene>
    <name evidence="4" type="ORF">Syun_017345</name>
</gene>
<dbReference type="GO" id="GO:0016020">
    <property type="term" value="C:membrane"/>
    <property type="evidence" value="ECO:0007669"/>
    <property type="project" value="UniProtKB-SubCell"/>
</dbReference>
<evidence type="ECO:0000256" key="1">
    <source>
        <dbReference type="ARBA" id="ARBA00004370"/>
    </source>
</evidence>
<proteinExistence type="predicted"/>
<dbReference type="PANTHER" id="PTHR47985">
    <property type="entry name" value="OS07G0668900 PROTEIN"/>
    <property type="match status" value="1"/>
</dbReference>
<dbReference type="Gene3D" id="3.30.200.20">
    <property type="entry name" value="Phosphorylase Kinase, domain 1"/>
    <property type="match status" value="1"/>
</dbReference>
<organism evidence="4 5">
    <name type="scientific">Stephania yunnanensis</name>
    <dbReference type="NCBI Taxonomy" id="152371"/>
    <lineage>
        <taxon>Eukaryota</taxon>
        <taxon>Viridiplantae</taxon>
        <taxon>Streptophyta</taxon>
        <taxon>Embryophyta</taxon>
        <taxon>Tracheophyta</taxon>
        <taxon>Spermatophyta</taxon>
        <taxon>Magnoliopsida</taxon>
        <taxon>Ranunculales</taxon>
        <taxon>Menispermaceae</taxon>
        <taxon>Menispermoideae</taxon>
        <taxon>Cissampelideae</taxon>
        <taxon>Stephania</taxon>
    </lineage>
</organism>
<keyword evidence="2" id="KW-0418">Kinase</keyword>
<dbReference type="EMBL" id="JBBNAF010000007">
    <property type="protein sequence ID" value="KAK9128548.1"/>
    <property type="molecule type" value="Genomic_DNA"/>
</dbReference>
<protein>
    <submittedName>
        <fullName evidence="4">Uncharacterized protein</fullName>
    </submittedName>
</protein>
<evidence type="ECO:0000256" key="2">
    <source>
        <dbReference type="ARBA" id="ARBA00022527"/>
    </source>
</evidence>
<dbReference type="GO" id="GO:0004674">
    <property type="term" value="F:protein serine/threonine kinase activity"/>
    <property type="evidence" value="ECO:0007669"/>
    <property type="project" value="UniProtKB-KW"/>
</dbReference>
<dbReference type="Proteomes" id="UP001420932">
    <property type="component" value="Unassembled WGS sequence"/>
</dbReference>
<evidence type="ECO:0000313" key="4">
    <source>
        <dbReference type="EMBL" id="KAK9128548.1"/>
    </source>
</evidence>
<keyword evidence="2" id="KW-0723">Serine/threonine-protein kinase</keyword>
<comment type="caution">
    <text evidence="4">The sequence shown here is derived from an EMBL/GenBank/DDBJ whole genome shotgun (WGS) entry which is preliminary data.</text>
</comment>
<sequence length="126" mass="13962">MPNTVCGSRVMHTIHGVAYTPNLRQGRRQSVVVVVTGRLEPLKPSPVWAFSFLKQVGTKGGHDAKNKKDDVENKNIAVQNFTFRELAATTKNSWQECLLGEGGFGRVYNGHLENGQDGRLNVLEIE</sequence>
<dbReference type="AlphaFoldDB" id="A0AAP0J6V4"/>
<keyword evidence="2" id="KW-0808">Transferase</keyword>
<keyword evidence="5" id="KW-1185">Reference proteome</keyword>
<keyword evidence="3" id="KW-0472">Membrane</keyword>
<reference evidence="4 5" key="1">
    <citation type="submission" date="2024-01" db="EMBL/GenBank/DDBJ databases">
        <title>Genome assemblies of Stephania.</title>
        <authorList>
            <person name="Yang L."/>
        </authorList>
    </citation>
    <scope>NUCLEOTIDE SEQUENCE [LARGE SCALE GENOMIC DNA]</scope>
    <source>
        <strain evidence="4">YNDBR</strain>
        <tissue evidence="4">Leaf</tissue>
    </source>
</reference>
<evidence type="ECO:0000313" key="5">
    <source>
        <dbReference type="Proteomes" id="UP001420932"/>
    </source>
</evidence>
<accession>A0AAP0J6V4</accession>
<evidence type="ECO:0000256" key="3">
    <source>
        <dbReference type="ARBA" id="ARBA00023136"/>
    </source>
</evidence>
<name>A0AAP0J6V4_9MAGN</name>
<comment type="subcellular location">
    <subcellularLocation>
        <location evidence="1">Membrane</location>
    </subcellularLocation>
</comment>
<dbReference type="PANTHER" id="PTHR47985:SF4">
    <property type="entry name" value="SERINE_THREONINE-PROTEIN KINASE PBL27"/>
    <property type="match status" value="1"/>
</dbReference>